<dbReference type="InterPro" id="IPR013785">
    <property type="entry name" value="Aldolase_TIM"/>
</dbReference>
<dbReference type="PATRIC" id="fig|1125779.3.peg.892"/>
<organism evidence="11 12">
    <name type="scientific">Corynebacterium pyruviciproducens ATCC BAA-1742</name>
    <dbReference type="NCBI Taxonomy" id="1125779"/>
    <lineage>
        <taxon>Bacteria</taxon>
        <taxon>Bacillati</taxon>
        <taxon>Actinomycetota</taxon>
        <taxon>Actinomycetes</taxon>
        <taxon>Mycobacteriales</taxon>
        <taxon>Corynebacteriaceae</taxon>
        <taxon>Corynebacterium</taxon>
    </lineage>
</organism>
<name>S2ZIQ4_9CORY</name>
<dbReference type="InterPro" id="IPR044524">
    <property type="entry name" value="Isoase_HisA-like"/>
</dbReference>
<sequence length="244" mass="25663">MLTLFPAVDIRGGQSVRLFQGKAGSEKVYGSPVEVGRVLIGAGWLHVVDLDAAFGEGDNRAAVRQIVDKLGVNVDVSGGLRDSEAVAAAFAAGASRVSVGTAALERPEWVGELVDRYGDKVAVDLACSLVDGEWRVSTHGWVNDGGDLWEVLERFDQVGCRRFVVTDVSRDGAMSGPNVELLREVAAATDATITASGGVSTLDDLRTLARYEDEGIDGAIVGKALVEGAFTVDEALEALGYPRA</sequence>
<dbReference type="PANTHER" id="PTHR43090:SF2">
    <property type="entry name" value="1-(5-PHOSPHORIBOSYL)-5-[(5-PHOSPHORIBOSYLAMINO)METHYLIDENEAMINO] IMIDAZOLE-4-CARBOXAMIDE ISOMERASE"/>
    <property type="match status" value="1"/>
</dbReference>
<evidence type="ECO:0000256" key="4">
    <source>
        <dbReference type="ARBA" id="ARBA00009667"/>
    </source>
</evidence>
<comment type="pathway">
    <text evidence="3 9">Amino-acid biosynthesis; L-histidine biosynthesis; L-histidine from 5-phospho-alpha-D-ribose 1-diphosphate: step 4/9.</text>
</comment>
<comment type="caution">
    <text evidence="11">The sequence shown here is derived from an EMBL/GenBank/DDBJ whole genome shotgun (WGS) entry which is preliminary data.</text>
</comment>
<dbReference type="AlphaFoldDB" id="S2ZIQ4"/>
<evidence type="ECO:0000256" key="2">
    <source>
        <dbReference type="ARBA" id="ARBA00004496"/>
    </source>
</evidence>
<keyword evidence="12" id="KW-1185">Reference proteome</keyword>
<feature type="active site" description="Proton acceptor" evidence="9">
    <location>
        <position position="9"/>
    </location>
</feature>
<protein>
    <recommendedName>
        <fullName evidence="9">1-(5-phosphoribosyl)-5-[(5-phosphoribosylamino)methylideneamino] imidazole-4-carboxamide isomerase</fullName>
        <ecNumber evidence="9">5.3.1.16</ecNumber>
    </recommendedName>
    <alternativeName>
        <fullName evidence="9">Phosphoribosylformimino-5-aminoimidazole carboxamide ribotide isomerase</fullName>
    </alternativeName>
</protein>
<dbReference type="InterPro" id="IPR006062">
    <property type="entry name" value="His_biosynth"/>
</dbReference>
<accession>S2ZIQ4</accession>
<dbReference type="NCBIfam" id="TIGR01919">
    <property type="entry name" value="hisA-trpF"/>
    <property type="match status" value="1"/>
</dbReference>
<dbReference type="HAMAP" id="MF_01014">
    <property type="entry name" value="HisA"/>
    <property type="match status" value="1"/>
</dbReference>
<dbReference type="STRING" id="1125779.HMPREF1219_00907"/>
<evidence type="ECO:0000256" key="9">
    <source>
        <dbReference type="HAMAP-Rule" id="MF_01014"/>
    </source>
</evidence>
<dbReference type="eggNOG" id="COG0106">
    <property type="taxonomic scope" value="Bacteria"/>
</dbReference>
<dbReference type="PANTHER" id="PTHR43090">
    <property type="entry name" value="1-(5-PHOSPHORIBOSYL)-5-[(5-PHOSPHORIBOSYLAMINO)METHYLIDENEAMINO] IMIDAZOLE-4-CARBOXAMIDE ISOMERASE"/>
    <property type="match status" value="1"/>
</dbReference>
<dbReference type="SUPFAM" id="SSF51366">
    <property type="entry name" value="Ribulose-phoshate binding barrel"/>
    <property type="match status" value="1"/>
</dbReference>
<evidence type="ECO:0000256" key="1">
    <source>
        <dbReference type="ARBA" id="ARBA00000901"/>
    </source>
</evidence>
<evidence type="ECO:0000256" key="7">
    <source>
        <dbReference type="ARBA" id="ARBA00023102"/>
    </source>
</evidence>
<dbReference type="EC" id="5.3.1.16" evidence="9"/>
<comment type="catalytic activity">
    <reaction evidence="1 9">
        <text>1-(5-phospho-beta-D-ribosyl)-5-[(5-phospho-beta-D-ribosylamino)methylideneamino]imidazole-4-carboxamide = 5-[(5-phospho-1-deoxy-D-ribulos-1-ylimino)methylamino]-1-(5-phospho-beta-D-ribosyl)imidazole-4-carboxamide</text>
        <dbReference type="Rhea" id="RHEA:15469"/>
        <dbReference type="ChEBI" id="CHEBI:58435"/>
        <dbReference type="ChEBI" id="CHEBI:58525"/>
        <dbReference type="EC" id="5.3.1.16"/>
    </reaction>
</comment>
<keyword evidence="8 9" id="KW-0413">Isomerase</keyword>
<dbReference type="InterPro" id="IPR023016">
    <property type="entry name" value="HisA/PriA"/>
</dbReference>
<dbReference type="GO" id="GO:0000162">
    <property type="term" value="P:L-tryptophan biosynthetic process"/>
    <property type="evidence" value="ECO:0007669"/>
    <property type="project" value="InterPro"/>
</dbReference>
<comment type="similarity">
    <text evidence="4 9 10">Belongs to the HisA/HisF family.</text>
</comment>
<keyword evidence="6 9" id="KW-0028">Amino-acid biosynthesis</keyword>
<proteinExistence type="inferred from homology"/>
<evidence type="ECO:0000256" key="3">
    <source>
        <dbReference type="ARBA" id="ARBA00005133"/>
    </source>
</evidence>
<feature type="active site" description="Proton donor" evidence="9">
    <location>
        <position position="124"/>
    </location>
</feature>
<dbReference type="GO" id="GO:0005737">
    <property type="term" value="C:cytoplasm"/>
    <property type="evidence" value="ECO:0007669"/>
    <property type="project" value="UniProtKB-SubCell"/>
</dbReference>
<dbReference type="GO" id="GO:0000105">
    <property type="term" value="P:L-histidine biosynthetic process"/>
    <property type="evidence" value="ECO:0007669"/>
    <property type="project" value="UniProtKB-UniRule"/>
</dbReference>
<keyword evidence="7 9" id="KW-0368">Histidine biosynthesis</keyword>
<keyword evidence="5 9" id="KW-0963">Cytoplasm</keyword>
<dbReference type="Pfam" id="PF00977">
    <property type="entry name" value="His_biosynth"/>
    <property type="match status" value="1"/>
</dbReference>
<dbReference type="HOGENOM" id="CLU_048577_1_1_11"/>
<evidence type="ECO:0000256" key="6">
    <source>
        <dbReference type="ARBA" id="ARBA00022605"/>
    </source>
</evidence>
<dbReference type="InterPro" id="IPR011060">
    <property type="entry name" value="RibuloseP-bd_barrel"/>
</dbReference>
<evidence type="ECO:0000256" key="8">
    <source>
        <dbReference type="ARBA" id="ARBA00023235"/>
    </source>
</evidence>
<evidence type="ECO:0000256" key="5">
    <source>
        <dbReference type="ARBA" id="ARBA00022490"/>
    </source>
</evidence>
<evidence type="ECO:0000313" key="11">
    <source>
        <dbReference type="EMBL" id="EPD69962.1"/>
    </source>
</evidence>
<dbReference type="Gene3D" id="3.20.20.70">
    <property type="entry name" value="Aldolase class I"/>
    <property type="match status" value="1"/>
</dbReference>
<dbReference type="Proteomes" id="UP000014408">
    <property type="component" value="Unassembled WGS sequence"/>
</dbReference>
<gene>
    <name evidence="9" type="primary">hisA</name>
    <name evidence="11" type="ORF">HMPREF1219_00907</name>
</gene>
<dbReference type="CDD" id="cd04732">
    <property type="entry name" value="HisA"/>
    <property type="match status" value="1"/>
</dbReference>
<dbReference type="UniPathway" id="UPA00031">
    <property type="reaction ID" value="UER00009"/>
</dbReference>
<reference evidence="11 12" key="1">
    <citation type="submission" date="2013-05" db="EMBL/GenBank/DDBJ databases">
        <title>The Genome Sequence of Corynebacterium pyruviciproducens 1773O (ATCC BAA-1742).</title>
        <authorList>
            <consortium name="The Broad Institute Genomics Platform"/>
            <person name="Earl A."/>
            <person name="Ward D."/>
            <person name="Feldgarden M."/>
            <person name="Gevers D."/>
            <person name="Tong J."/>
            <person name="Walker B."/>
            <person name="Young S."/>
            <person name="Zeng Q."/>
            <person name="Gargeya S."/>
            <person name="Fitzgerald M."/>
            <person name="Haas B."/>
            <person name="Abouelleil A."/>
            <person name="Allen A.W."/>
            <person name="Alvarado L."/>
            <person name="Arachchi H.M."/>
            <person name="Berlin A.M."/>
            <person name="Chapman S.B."/>
            <person name="Gainer-Dewar J."/>
            <person name="Goldberg J."/>
            <person name="Griggs A."/>
            <person name="Gujja S."/>
            <person name="Hansen M."/>
            <person name="Howarth C."/>
            <person name="Imamovic A."/>
            <person name="Ireland A."/>
            <person name="Larimer J."/>
            <person name="McCowan C."/>
            <person name="Murphy C."/>
            <person name="Pearson M."/>
            <person name="Poon T.W."/>
            <person name="Priest M."/>
            <person name="Roberts A."/>
            <person name="Saif S."/>
            <person name="Shea T."/>
            <person name="Sisk P."/>
            <person name="Sykes S."/>
            <person name="Wortman J."/>
            <person name="Nusbaum C."/>
            <person name="Birren B."/>
        </authorList>
    </citation>
    <scope>NUCLEOTIDE SEQUENCE [LARGE SCALE GENOMIC DNA]</scope>
    <source>
        <strain evidence="11 12">ATCC BAA-1742</strain>
    </source>
</reference>
<dbReference type="EMBL" id="ATBY01000010">
    <property type="protein sequence ID" value="EPD69962.1"/>
    <property type="molecule type" value="Genomic_DNA"/>
</dbReference>
<evidence type="ECO:0000256" key="10">
    <source>
        <dbReference type="RuleBase" id="RU003657"/>
    </source>
</evidence>
<comment type="subcellular location">
    <subcellularLocation>
        <location evidence="2 9">Cytoplasm</location>
    </subcellularLocation>
</comment>
<evidence type="ECO:0000313" key="12">
    <source>
        <dbReference type="Proteomes" id="UP000014408"/>
    </source>
</evidence>
<dbReference type="GO" id="GO:0004640">
    <property type="term" value="F:phosphoribosylanthranilate isomerase activity"/>
    <property type="evidence" value="ECO:0007669"/>
    <property type="project" value="InterPro"/>
</dbReference>
<dbReference type="FunFam" id="3.20.20.70:FF:000009">
    <property type="entry name" value="1-(5-phosphoribosyl)-5-[(5-phosphoribosylamino)methylideneamino] imidazole-4-carboxamide isomerase"/>
    <property type="match status" value="1"/>
</dbReference>
<dbReference type="RefSeq" id="WP_016459298.1">
    <property type="nucleotide sequence ID" value="NZ_KE150446.1"/>
</dbReference>
<dbReference type="InterPro" id="IPR010188">
    <property type="entry name" value="HisA/PriA_Actinobacteria"/>
</dbReference>
<dbReference type="GO" id="GO:0003949">
    <property type="term" value="F:1-(5-phosphoribosyl)-5-[(5-phosphoribosylamino)methylideneamino]imidazole-4-carboxamide isomerase activity"/>
    <property type="evidence" value="ECO:0007669"/>
    <property type="project" value="UniProtKB-UniRule"/>
</dbReference>